<keyword evidence="2" id="KW-1185">Reference proteome</keyword>
<comment type="caution">
    <text evidence="1">The sequence shown here is derived from an EMBL/GenBank/DDBJ whole genome shotgun (WGS) entry which is preliminary data.</text>
</comment>
<feature type="non-terminal residue" evidence="1">
    <location>
        <position position="56"/>
    </location>
</feature>
<reference evidence="1" key="1">
    <citation type="submission" date="2021-06" db="EMBL/GenBank/DDBJ databases">
        <authorList>
            <person name="Kallberg Y."/>
            <person name="Tangrot J."/>
            <person name="Rosling A."/>
        </authorList>
    </citation>
    <scope>NUCLEOTIDE SEQUENCE</scope>
    <source>
        <strain evidence="1">IL203A</strain>
    </source>
</reference>
<proteinExistence type="predicted"/>
<evidence type="ECO:0000313" key="2">
    <source>
        <dbReference type="Proteomes" id="UP000789702"/>
    </source>
</evidence>
<accession>A0ACA9LPW6</accession>
<evidence type="ECO:0000313" key="1">
    <source>
        <dbReference type="EMBL" id="CAG8543686.1"/>
    </source>
</evidence>
<gene>
    <name evidence="1" type="ORF">DHETER_LOCUS4917</name>
</gene>
<protein>
    <submittedName>
        <fullName evidence="1">3005_t:CDS:1</fullName>
    </submittedName>
</protein>
<dbReference type="EMBL" id="CAJVPU010005149">
    <property type="protein sequence ID" value="CAG8543686.1"/>
    <property type="molecule type" value="Genomic_DNA"/>
</dbReference>
<dbReference type="Proteomes" id="UP000789702">
    <property type="component" value="Unassembled WGS sequence"/>
</dbReference>
<organism evidence="1 2">
    <name type="scientific">Dentiscutata heterogama</name>
    <dbReference type="NCBI Taxonomy" id="1316150"/>
    <lineage>
        <taxon>Eukaryota</taxon>
        <taxon>Fungi</taxon>
        <taxon>Fungi incertae sedis</taxon>
        <taxon>Mucoromycota</taxon>
        <taxon>Glomeromycotina</taxon>
        <taxon>Glomeromycetes</taxon>
        <taxon>Diversisporales</taxon>
        <taxon>Gigasporaceae</taxon>
        <taxon>Dentiscutata</taxon>
    </lineage>
</organism>
<name>A0ACA9LPW6_9GLOM</name>
<sequence length="56" mass="6289">MTIGAVWKIQKKNGNSITNCDDQQKIIPVTADDDDDVTKLSKNQNIEQELTKELLS</sequence>